<comment type="caution">
    <text evidence="1">The sequence shown here is derived from an EMBL/GenBank/DDBJ whole genome shotgun (WGS) entry which is preliminary data.</text>
</comment>
<evidence type="ECO:0000313" key="1">
    <source>
        <dbReference type="EMBL" id="MBB4075606.1"/>
    </source>
</evidence>
<accession>A0A840E339</accession>
<gene>
    <name evidence="1" type="ORF">GGR02_003458</name>
</gene>
<keyword evidence="2" id="KW-1185">Reference proteome</keyword>
<evidence type="ECO:0000313" key="2">
    <source>
        <dbReference type="Proteomes" id="UP000559598"/>
    </source>
</evidence>
<name>A0A840E339_9BACL</name>
<sequence>MNIDALLQCFLGTKEEQKRKYVEFVKNEILSTKNDGIFL</sequence>
<protein>
    <submittedName>
        <fullName evidence="1">Uncharacterized protein</fullName>
    </submittedName>
</protein>
<organism evidence="1 2">
    <name type="scientific">Anoxybacteroides voinovskiense</name>
    <dbReference type="NCBI Taxonomy" id="230470"/>
    <lineage>
        <taxon>Bacteria</taxon>
        <taxon>Bacillati</taxon>
        <taxon>Bacillota</taxon>
        <taxon>Bacilli</taxon>
        <taxon>Bacillales</taxon>
        <taxon>Anoxybacillaceae</taxon>
        <taxon>Anoxybacteroides</taxon>
    </lineage>
</organism>
<dbReference type="Proteomes" id="UP000559598">
    <property type="component" value="Unassembled WGS sequence"/>
</dbReference>
<dbReference type="AlphaFoldDB" id="A0A840E339"/>
<dbReference type="EMBL" id="JACIDE010000040">
    <property type="protein sequence ID" value="MBB4075606.1"/>
    <property type="molecule type" value="Genomic_DNA"/>
</dbReference>
<proteinExistence type="predicted"/>
<reference evidence="1 2" key="1">
    <citation type="submission" date="2020-08" db="EMBL/GenBank/DDBJ databases">
        <title>Genomic Encyclopedia of Type Strains, Phase IV (KMG-IV): sequencing the most valuable type-strain genomes for metagenomic binning, comparative biology and taxonomic classification.</title>
        <authorList>
            <person name="Goeker M."/>
        </authorList>
    </citation>
    <scope>NUCLEOTIDE SEQUENCE [LARGE SCALE GENOMIC DNA]</scope>
    <source>
        <strain evidence="1 2">DSM 17075</strain>
    </source>
</reference>